<dbReference type="RefSeq" id="WP_254418895.1">
    <property type="nucleotide sequence ID" value="NZ_BAAAJB010000097.1"/>
</dbReference>
<name>A0ABY5D8Z1_9ACTN</name>
<accession>A0ABY5D8Z1</accession>
<gene>
    <name evidence="1" type="ORF">NE857_31490</name>
</gene>
<organism evidence="1 2">
    <name type="scientific">Nocardiopsis exhalans</name>
    <dbReference type="NCBI Taxonomy" id="163604"/>
    <lineage>
        <taxon>Bacteria</taxon>
        <taxon>Bacillati</taxon>
        <taxon>Actinomycetota</taxon>
        <taxon>Actinomycetes</taxon>
        <taxon>Streptosporangiales</taxon>
        <taxon>Nocardiopsidaceae</taxon>
        <taxon>Nocardiopsis</taxon>
    </lineage>
</organism>
<dbReference type="Proteomes" id="UP001055940">
    <property type="component" value="Chromosome"/>
</dbReference>
<evidence type="ECO:0000313" key="1">
    <source>
        <dbReference type="EMBL" id="USY19703.1"/>
    </source>
</evidence>
<sequence>MSDRMAALHHTFIPDPADRPDLLPPSAWLWDPWEYAATGPNTLHRANPNHPGHTMCGLPYVGLIGTPAWSKVPHCPGCVAAPEPDWPDGFWLLEFAQFREVAGRRVDVVSIRHTDDADPVVWEELPNLPDMRDVAAVAADLGFPVEYGPHYDPRTCIEWARVGAPDWATQTSLF</sequence>
<protein>
    <submittedName>
        <fullName evidence="1">Uncharacterized protein</fullName>
    </submittedName>
</protein>
<proteinExistence type="predicted"/>
<reference evidence="1" key="1">
    <citation type="submission" date="2022-06" db="EMBL/GenBank/DDBJ databases">
        <authorList>
            <person name="Ping M."/>
        </authorList>
    </citation>
    <scope>NUCLEOTIDE SEQUENCE</scope>
    <source>
        <strain evidence="1">JCM11759T</strain>
    </source>
</reference>
<keyword evidence="2" id="KW-1185">Reference proteome</keyword>
<evidence type="ECO:0000313" key="2">
    <source>
        <dbReference type="Proteomes" id="UP001055940"/>
    </source>
</evidence>
<dbReference type="EMBL" id="CP099837">
    <property type="protein sequence ID" value="USY19703.1"/>
    <property type="molecule type" value="Genomic_DNA"/>
</dbReference>